<dbReference type="Gene3D" id="3.40.50.150">
    <property type="entry name" value="Vaccinia Virus protein VP39"/>
    <property type="match status" value="1"/>
</dbReference>
<dbReference type="EMBL" id="SJPE01000014">
    <property type="protein sequence ID" value="TBX66361.1"/>
    <property type="molecule type" value="Genomic_DNA"/>
</dbReference>
<dbReference type="GO" id="GO:0008168">
    <property type="term" value="F:methyltransferase activity"/>
    <property type="evidence" value="ECO:0007669"/>
    <property type="project" value="UniProtKB-KW"/>
</dbReference>
<keyword evidence="1" id="KW-0489">Methyltransferase</keyword>
<dbReference type="Proteomes" id="UP000293300">
    <property type="component" value="Unassembled WGS sequence"/>
</dbReference>
<proteinExistence type="predicted"/>
<sequence length="230" mass="26633">MKNQLKKIIPSWFINWRRKKLSKFRDMSPQETFRHIYETNHWNSKESISGGGSEINQTITLIKDLEEIISDKKITSLLDVPCGDFNWMKEVNMPSTQYIGGDIVEDLIKRNSENFKDRTNVTFKVVDLIKDPLPQSDLIFVRDCLVHLSYDNIFSAIQNIKSSGCKYLMTTTFTECDKNTDIVTGNWRKINLEKKPFNFPKPLLIINENCTEGNGLNKDKSMGIWEISAL</sequence>
<dbReference type="SUPFAM" id="SSF53335">
    <property type="entry name" value="S-adenosyl-L-methionine-dependent methyltransferases"/>
    <property type="match status" value="1"/>
</dbReference>
<dbReference type="OrthoDB" id="20930at2"/>
<reference evidence="1 2" key="1">
    <citation type="submission" date="2019-02" db="EMBL/GenBank/DDBJ databases">
        <title>Flavobacterium sp. RD-2-33 isolated from forest soil.</title>
        <authorList>
            <person name="Chaudhary D.K."/>
        </authorList>
    </citation>
    <scope>NUCLEOTIDE SEQUENCE [LARGE SCALE GENOMIC DNA]</scope>
    <source>
        <strain evidence="1 2">RD-2-33</strain>
    </source>
</reference>
<keyword evidence="2" id="KW-1185">Reference proteome</keyword>
<dbReference type="InterPro" id="IPR029063">
    <property type="entry name" value="SAM-dependent_MTases_sf"/>
</dbReference>
<organism evidence="1 2">
    <name type="scientific">Flavobacterium silvisoli</name>
    <dbReference type="NCBI Taxonomy" id="2529433"/>
    <lineage>
        <taxon>Bacteria</taxon>
        <taxon>Pseudomonadati</taxon>
        <taxon>Bacteroidota</taxon>
        <taxon>Flavobacteriia</taxon>
        <taxon>Flavobacteriales</taxon>
        <taxon>Flavobacteriaceae</taxon>
        <taxon>Flavobacterium</taxon>
    </lineage>
</organism>
<protein>
    <submittedName>
        <fullName evidence="1">Class I SAM-dependent methyltransferase</fullName>
    </submittedName>
</protein>
<evidence type="ECO:0000313" key="1">
    <source>
        <dbReference type="EMBL" id="TBX66361.1"/>
    </source>
</evidence>
<comment type="caution">
    <text evidence="1">The sequence shown here is derived from an EMBL/GenBank/DDBJ whole genome shotgun (WGS) entry which is preliminary data.</text>
</comment>
<name>A0A4Q9YS25_9FLAO</name>
<dbReference type="RefSeq" id="WP_131476660.1">
    <property type="nucleotide sequence ID" value="NZ_SJPE01000014.1"/>
</dbReference>
<keyword evidence="1" id="KW-0808">Transferase</keyword>
<evidence type="ECO:0000313" key="2">
    <source>
        <dbReference type="Proteomes" id="UP000293300"/>
    </source>
</evidence>
<accession>A0A4Q9YS25</accession>
<gene>
    <name evidence="1" type="ORF">EZL74_10960</name>
</gene>
<dbReference type="GO" id="GO:0032259">
    <property type="term" value="P:methylation"/>
    <property type="evidence" value="ECO:0007669"/>
    <property type="project" value="UniProtKB-KW"/>
</dbReference>
<dbReference type="AlphaFoldDB" id="A0A4Q9YS25"/>